<name>A0A6A5Q9K5_AMPQU</name>
<evidence type="ECO:0000313" key="1">
    <source>
        <dbReference type="EMBL" id="KAF1912115.1"/>
    </source>
</evidence>
<organism evidence="1 2">
    <name type="scientific">Ampelomyces quisqualis</name>
    <name type="common">Powdery mildew agent</name>
    <dbReference type="NCBI Taxonomy" id="50730"/>
    <lineage>
        <taxon>Eukaryota</taxon>
        <taxon>Fungi</taxon>
        <taxon>Dikarya</taxon>
        <taxon>Ascomycota</taxon>
        <taxon>Pezizomycotina</taxon>
        <taxon>Dothideomycetes</taxon>
        <taxon>Pleosporomycetidae</taxon>
        <taxon>Pleosporales</taxon>
        <taxon>Pleosporineae</taxon>
        <taxon>Phaeosphaeriaceae</taxon>
        <taxon>Ampelomyces</taxon>
    </lineage>
</organism>
<dbReference type="AlphaFoldDB" id="A0A6A5Q9K5"/>
<gene>
    <name evidence="1" type="ORF">BDU57DRAFT_523485</name>
</gene>
<dbReference type="PROSITE" id="PS51257">
    <property type="entry name" value="PROKAR_LIPOPROTEIN"/>
    <property type="match status" value="1"/>
</dbReference>
<dbReference type="EMBL" id="ML979141">
    <property type="protein sequence ID" value="KAF1912115.1"/>
    <property type="molecule type" value="Genomic_DNA"/>
</dbReference>
<evidence type="ECO:0000313" key="2">
    <source>
        <dbReference type="Proteomes" id="UP000800096"/>
    </source>
</evidence>
<keyword evidence="2" id="KW-1185">Reference proteome</keyword>
<protein>
    <submittedName>
        <fullName evidence="1">Uncharacterized protein</fullName>
    </submittedName>
</protein>
<proteinExistence type="predicted"/>
<sequence length="57" mass="5836">MRTISGLVAAQMHGASGCTAASSCCPRTSSGRSNVPWLVSVALRNNLACAWTDIVVG</sequence>
<dbReference type="Proteomes" id="UP000800096">
    <property type="component" value="Unassembled WGS sequence"/>
</dbReference>
<reference evidence="1" key="1">
    <citation type="journal article" date="2020" name="Stud. Mycol.">
        <title>101 Dothideomycetes genomes: a test case for predicting lifestyles and emergence of pathogens.</title>
        <authorList>
            <person name="Haridas S."/>
            <person name="Albert R."/>
            <person name="Binder M."/>
            <person name="Bloem J."/>
            <person name="Labutti K."/>
            <person name="Salamov A."/>
            <person name="Andreopoulos B."/>
            <person name="Baker S."/>
            <person name="Barry K."/>
            <person name="Bills G."/>
            <person name="Bluhm B."/>
            <person name="Cannon C."/>
            <person name="Castanera R."/>
            <person name="Culley D."/>
            <person name="Daum C."/>
            <person name="Ezra D."/>
            <person name="Gonzalez J."/>
            <person name="Henrissat B."/>
            <person name="Kuo A."/>
            <person name="Liang C."/>
            <person name="Lipzen A."/>
            <person name="Lutzoni F."/>
            <person name="Magnuson J."/>
            <person name="Mondo S."/>
            <person name="Nolan M."/>
            <person name="Ohm R."/>
            <person name="Pangilinan J."/>
            <person name="Park H.-J."/>
            <person name="Ramirez L."/>
            <person name="Alfaro M."/>
            <person name="Sun H."/>
            <person name="Tritt A."/>
            <person name="Yoshinaga Y."/>
            <person name="Zwiers L.-H."/>
            <person name="Turgeon B."/>
            <person name="Goodwin S."/>
            <person name="Spatafora J."/>
            <person name="Crous P."/>
            <person name="Grigoriev I."/>
        </authorList>
    </citation>
    <scope>NUCLEOTIDE SEQUENCE</scope>
    <source>
        <strain evidence="1">HMLAC05119</strain>
    </source>
</reference>
<accession>A0A6A5Q9K5</accession>